<dbReference type="SUPFAM" id="SSF110738">
    <property type="entry name" value="Glycerate kinase I"/>
    <property type="match status" value="1"/>
</dbReference>
<dbReference type="InterPro" id="IPR018193">
    <property type="entry name" value="Glyc_kinase_flavodox-like_fold"/>
</dbReference>
<reference evidence="5" key="1">
    <citation type="journal article" date="2021" name="PeerJ">
        <title>Extensive microbial diversity within the chicken gut microbiome revealed by metagenomics and culture.</title>
        <authorList>
            <person name="Gilroy R."/>
            <person name="Ravi A."/>
            <person name="Getino M."/>
            <person name="Pursley I."/>
            <person name="Horton D.L."/>
            <person name="Alikhan N.F."/>
            <person name="Baker D."/>
            <person name="Gharbi K."/>
            <person name="Hall N."/>
            <person name="Watson M."/>
            <person name="Adriaenssens E.M."/>
            <person name="Foster-Nyarko E."/>
            <person name="Jarju S."/>
            <person name="Secka A."/>
            <person name="Antonio M."/>
            <person name="Oren A."/>
            <person name="Chaudhuri R.R."/>
            <person name="La Ragione R."/>
            <person name="Hildebrand F."/>
            <person name="Pallen M.J."/>
        </authorList>
    </citation>
    <scope>NUCLEOTIDE SEQUENCE</scope>
    <source>
        <strain evidence="5">ChiSjej1B19-5720</strain>
    </source>
</reference>
<dbReference type="InterPro" id="IPR036129">
    <property type="entry name" value="Glycerate_kinase_sf"/>
</dbReference>
<dbReference type="Gene3D" id="3.40.50.10350">
    <property type="entry name" value="Glycerate kinase, domain 1"/>
    <property type="match status" value="1"/>
</dbReference>
<organism evidence="5 6">
    <name type="scientific">Candidatus Blautia faecavium</name>
    <dbReference type="NCBI Taxonomy" id="2838487"/>
    <lineage>
        <taxon>Bacteria</taxon>
        <taxon>Bacillati</taxon>
        <taxon>Bacillota</taxon>
        <taxon>Clostridia</taxon>
        <taxon>Lachnospirales</taxon>
        <taxon>Lachnospiraceae</taxon>
        <taxon>Blautia</taxon>
    </lineage>
</organism>
<dbReference type="NCBIfam" id="TIGR00045">
    <property type="entry name" value="glycerate kinase"/>
    <property type="match status" value="1"/>
</dbReference>
<dbReference type="PANTHER" id="PTHR21599:SF0">
    <property type="entry name" value="GLYCERATE KINASE"/>
    <property type="match status" value="1"/>
</dbReference>
<dbReference type="GO" id="GO:0031388">
    <property type="term" value="P:organic acid phosphorylation"/>
    <property type="evidence" value="ECO:0007669"/>
    <property type="project" value="UniProtKB-UniRule"/>
</dbReference>
<comment type="similarity">
    <text evidence="1 4">Belongs to the glycerate kinase type-1 family.</text>
</comment>
<keyword evidence="3 4" id="KW-0418">Kinase</keyword>
<dbReference type="PANTHER" id="PTHR21599">
    <property type="entry name" value="GLYCERATE KINASE"/>
    <property type="match status" value="1"/>
</dbReference>
<reference evidence="5" key="2">
    <citation type="submission" date="2021-04" db="EMBL/GenBank/DDBJ databases">
        <authorList>
            <person name="Gilroy R."/>
        </authorList>
    </citation>
    <scope>NUCLEOTIDE SEQUENCE</scope>
    <source>
        <strain evidence="5">ChiSjej1B19-5720</strain>
    </source>
</reference>
<evidence type="ECO:0000256" key="4">
    <source>
        <dbReference type="PIRNR" id="PIRNR006078"/>
    </source>
</evidence>
<dbReference type="Pfam" id="PF02595">
    <property type="entry name" value="Gly_kinase"/>
    <property type="match status" value="1"/>
</dbReference>
<dbReference type="GO" id="GO:0008887">
    <property type="term" value="F:glycerate kinase activity"/>
    <property type="evidence" value="ECO:0007669"/>
    <property type="project" value="UniProtKB-UniRule"/>
</dbReference>
<dbReference type="Gene3D" id="3.90.1510.10">
    <property type="entry name" value="Glycerate kinase, domain 2"/>
    <property type="match status" value="1"/>
</dbReference>
<dbReference type="InterPro" id="IPR018197">
    <property type="entry name" value="Glycerate_kinase_RE-like"/>
</dbReference>
<dbReference type="AlphaFoldDB" id="A0A9D2LT41"/>
<dbReference type="InterPro" id="IPR004381">
    <property type="entry name" value="Glycerate_kinase"/>
</dbReference>
<evidence type="ECO:0000313" key="5">
    <source>
        <dbReference type="EMBL" id="HJB28744.1"/>
    </source>
</evidence>
<evidence type="ECO:0000256" key="1">
    <source>
        <dbReference type="ARBA" id="ARBA00006284"/>
    </source>
</evidence>
<sequence>MKITIAIDSLKGSLTSLEAGRGAEEGIKRVFPDAEIKVLPIADGGEGTAEALVYSMNGGWEMVTVKDPLGRKITARYGRIEKKKMAVMEMASAAGLTLLKPEERNPLKATTFGVGQMIRDAIQKGCRNFLLGIGGSATNDGGTGMLAALGYELLDQEGKQIRPGAEGLAKLHRIETKHVIPELSECTFRIACDVTNPLCGKNGCSAVFGPQKGADPEMIRQMDGWLEHFAELTEEIYQAITRDHPGAGAAGGLGFAFLAYTKARLESGIHMVLQESGVEEYIRESDFVITGEGKLDEQTAMGKAPIGVAGLAKSYHKPVIAFSGAAGENAKICNEKGIDAFFPIVRKPVSVEEAMDKENAKKNMADTAEQVFRLICALRKQ</sequence>
<protein>
    <submittedName>
        <fullName evidence="5">Glycerate kinase</fullName>
    </submittedName>
</protein>
<name>A0A9D2LT41_9FIRM</name>
<proteinExistence type="inferred from homology"/>
<dbReference type="EMBL" id="DWYZ01000152">
    <property type="protein sequence ID" value="HJB28744.1"/>
    <property type="molecule type" value="Genomic_DNA"/>
</dbReference>
<evidence type="ECO:0000256" key="3">
    <source>
        <dbReference type="ARBA" id="ARBA00022777"/>
    </source>
</evidence>
<keyword evidence="2 4" id="KW-0808">Transferase</keyword>
<gene>
    <name evidence="5" type="ORF">IAA06_08110</name>
</gene>
<accession>A0A9D2LT41</accession>
<evidence type="ECO:0000313" key="6">
    <source>
        <dbReference type="Proteomes" id="UP000823842"/>
    </source>
</evidence>
<evidence type="ECO:0000256" key="2">
    <source>
        <dbReference type="ARBA" id="ARBA00022679"/>
    </source>
</evidence>
<dbReference type="PIRSF" id="PIRSF006078">
    <property type="entry name" value="GlxK"/>
    <property type="match status" value="1"/>
</dbReference>
<comment type="caution">
    <text evidence="5">The sequence shown here is derived from an EMBL/GenBank/DDBJ whole genome shotgun (WGS) entry which is preliminary data.</text>
</comment>
<dbReference type="Proteomes" id="UP000823842">
    <property type="component" value="Unassembled WGS sequence"/>
</dbReference>